<proteinExistence type="predicted"/>
<accession>A0ABR4LW53</accession>
<feature type="transmembrane region" description="Helical" evidence="1">
    <location>
        <begin position="92"/>
        <end position="110"/>
    </location>
</feature>
<sequence length="112" mass="13194">MWEYSQDARVWWPYHYFHPTGVERLRIASPSVLRLLAYCHFLPSLFRPWAVGPEEYPRTVGGLIQTVTNTGVMRSVQRMTLQYKAWSRTSRLLIAVFLFSAKILNLSFIMNR</sequence>
<keyword evidence="1" id="KW-0812">Transmembrane</keyword>
<reference evidence="2 3" key="1">
    <citation type="submission" date="2024-07" db="EMBL/GenBank/DDBJ databases">
        <title>Section-level genome sequencing and comparative genomics of Aspergillus sections Usti and Cavernicolus.</title>
        <authorList>
            <consortium name="Lawrence Berkeley National Laboratory"/>
            <person name="Nybo J.L."/>
            <person name="Vesth T.C."/>
            <person name="Theobald S."/>
            <person name="Frisvad J.C."/>
            <person name="Larsen T.O."/>
            <person name="Kjaerboelling I."/>
            <person name="Rothschild-Mancinelli K."/>
            <person name="Lyhne E.K."/>
            <person name="Kogle M.E."/>
            <person name="Barry K."/>
            <person name="Clum A."/>
            <person name="Na H."/>
            <person name="Ledsgaard L."/>
            <person name="Lin J."/>
            <person name="Lipzen A."/>
            <person name="Kuo A."/>
            <person name="Riley R."/>
            <person name="Mondo S."/>
            <person name="Labutti K."/>
            <person name="Haridas S."/>
            <person name="Pangalinan J."/>
            <person name="Salamov A.A."/>
            <person name="Simmons B.A."/>
            <person name="Magnuson J.K."/>
            <person name="Chen J."/>
            <person name="Drula E."/>
            <person name="Henrissat B."/>
            <person name="Wiebenga A."/>
            <person name="Lubbers R.J."/>
            <person name="Gomes A.C."/>
            <person name="Macurrencykelacurrency M.R."/>
            <person name="Stajich J."/>
            <person name="Grigoriev I.V."/>
            <person name="Mortensen U.H."/>
            <person name="De Vries R.P."/>
            <person name="Baker S.E."/>
            <person name="Andersen M.R."/>
        </authorList>
    </citation>
    <scope>NUCLEOTIDE SEQUENCE [LARGE SCALE GENOMIC DNA]</scope>
    <source>
        <strain evidence="2 3">CBS 449.75</strain>
    </source>
</reference>
<gene>
    <name evidence="2" type="ORF">BJX67DRAFT_37033</name>
</gene>
<dbReference type="GeneID" id="98145977"/>
<dbReference type="Proteomes" id="UP001610432">
    <property type="component" value="Unassembled WGS sequence"/>
</dbReference>
<evidence type="ECO:0000313" key="2">
    <source>
        <dbReference type="EMBL" id="KAL2868774.1"/>
    </source>
</evidence>
<organism evidence="2 3">
    <name type="scientific">Aspergillus lucknowensis</name>
    <dbReference type="NCBI Taxonomy" id="176173"/>
    <lineage>
        <taxon>Eukaryota</taxon>
        <taxon>Fungi</taxon>
        <taxon>Dikarya</taxon>
        <taxon>Ascomycota</taxon>
        <taxon>Pezizomycotina</taxon>
        <taxon>Eurotiomycetes</taxon>
        <taxon>Eurotiomycetidae</taxon>
        <taxon>Eurotiales</taxon>
        <taxon>Aspergillaceae</taxon>
        <taxon>Aspergillus</taxon>
        <taxon>Aspergillus subgen. Nidulantes</taxon>
    </lineage>
</organism>
<evidence type="ECO:0000313" key="3">
    <source>
        <dbReference type="Proteomes" id="UP001610432"/>
    </source>
</evidence>
<keyword evidence="1" id="KW-1133">Transmembrane helix</keyword>
<name>A0ABR4LW53_9EURO</name>
<keyword evidence="1" id="KW-0472">Membrane</keyword>
<keyword evidence="3" id="KW-1185">Reference proteome</keyword>
<dbReference type="RefSeq" id="XP_070887753.1">
    <property type="nucleotide sequence ID" value="XM_071030905.1"/>
</dbReference>
<protein>
    <submittedName>
        <fullName evidence="2">Uncharacterized protein</fullName>
    </submittedName>
</protein>
<comment type="caution">
    <text evidence="2">The sequence shown here is derived from an EMBL/GenBank/DDBJ whole genome shotgun (WGS) entry which is preliminary data.</text>
</comment>
<evidence type="ECO:0000256" key="1">
    <source>
        <dbReference type="SAM" id="Phobius"/>
    </source>
</evidence>
<dbReference type="EMBL" id="JBFXLQ010000012">
    <property type="protein sequence ID" value="KAL2868774.1"/>
    <property type="molecule type" value="Genomic_DNA"/>
</dbReference>